<reference evidence="1 2" key="1">
    <citation type="submission" date="2018-08" db="EMBL/GenBank/DDBJ databases">
        <title>A genome reference for cultivated species of the human gut microbiota.</title>
        <authorList>
            <person name="Zou Y."/>
            <person name="Xue W."/>
            <person name="Luo G."/>
        </authorList>
    </citation>
    <scope>NUCLEOTIDE SEQUENCE [LARGE SCALE GENOMIC DNA]</scope>
    <source>
        <strain evidence="1 2">OF03-9BH</strain>
    </source>
</reference>
<comment type="caution">
    <text evidence="1">The sequence shown here is derived from an EMBL/GenBank/DDBJ whole genome shotgun (WGS) entry which is preliminary data.</text>
</comment>
<sequence>MKSTTWLVSPKSTFCRILLPPELRFGYTDSIDFKSKQDAERSLGRFFLINIDEFGQIKDRLSINKVAYFGRALTNSESATGEKNGETNIM</sequence>
<dbReference type="RefSeq" id="WP_117987008.1">
    <property type="nucleotide sequence ID" value="NZ_CABMFG010000008.1"/>
</dbReference>
<dbReference type="EMBL" id="QSCF01000008">
    <property type="protein sequence ID" value="RGX79676.1"/>
    <property type="molecule type" value="Genomic_DNA"/>
</dbReference>
<gene>
    <name evidence="1" type="ORF">DXA68_07105</name>
</gene>
<dbReference type="Proteomes" id="UP000286075">
    <property type="component" value="Unassembled WGS sequence"/>
</dbReference>
<evidence type="ECO:0000313" key="2">
    <source>
        <dbReference type="Proteomes" id="UP000286075"/>
    </source>
</evidence>
<organism evidence="1 2">
    <name type="scientific">Bacteroides stercorirosoris</name>
    <dbReference type="NCBI Taxonomy" id="871324"/>
    <lineage>
        <taxon>Bacteria</taxon>
        <taxon>Pseudomonadati</taxon>
        <taxon>Bacteroidota</taxon>
        <taxon>Bacteroidia</taxon>
        <taxon>Bacteroidales</taxon>
        <taxon>Bacteroidaceae</taxon>
        <taxon>Bacteroides</taxon>
    </lineage>
</organism>
<proteinExistence type="predicted"/>
<dbReference type="AlphaFoldDB" id="A0A413H7U8"/>
<dbReference type="OrthoDB" id="9801888at2"/>
<evidence type="ECO:0000313" key="1">
    <source>
        <dbReference type="EMBL" id="RGX79676.1"/>
    </source>
</evidence>
<name>A0A413H7U8_9BACE</name>
<accession>A0A413H7U8</accession>
<protein>
    <submittedName>
        <fullName evidence="1">Uncharacterized protein</fullName>
    </submittedName>
</protein>